<reference evidence="6 7" key="1">
    <citation type="journal article" date="2015" name="Environ. Microbiol.">
        <title>Methane oxidation coupled to nitrate reduction under hypoxia by the Gammaproteobacterium Methylomonas denitrificans, sp. nov. type strain FJG1.</title>
        <authorList>
            <person name="Kits K.D."/>
            <person name="Klotz M.G."/>
            <person name="Stein L.Y."/>
        </authorList>
    </citation>
    <scope>NUCLEOTIDE SEQUENCE [LARGE SCALE GENOMIC DNA]</scope>
    <source>
        <strain evidence="6 7">FJG1</strain>
    </source>
</reference>
<dbReference type="Pfam" id="PF04717">
    <property type="entry name" value="Phage_base_V"/>
    <property type="match status" value="1"/>
</dbReference>
<dbReference type="NCBIfam" id="TIGR03361">
    <property type="entry name" value="VI_Rhs_Vgr"/>
    <property type="match status" value="1"/>
</dbReference>
<evidence type="ECO:0000313" key="6">
    <source>
        <dbReference type="EMBL" id="AMK77297.1"/>
    </source>
</evidence>
<dbReference type="NCBIfam" id="TIGR01646">
    <property type="entry name" value="vgr_GE"/>
    <property type="match status" value="1"/>
</dbReference>
<feature type="domain" description="Gp5/Type VI secretion system Vgr protein OB-fold" evidence="4">
    <location>
        <begin position="389"/>
        <end position="457"/>
    </location>
</feature>
<dbReference type="SUPFAM" id="SSF69349">
    <property type="entry name" value="Phage fibre proteins"/>
    <property type="match status" value="1"/>
</dbReference>
<dbReference type="KEGG" id="mdn:JT25_012550"/>
<name>A0A126T5E8_9GAMM</name>
<dbReference type="Gene3D" id="3.55.50.10">
    <property type="entry name" value="Baseplate protein-like domains"/>
    <property type="match status" value="1"/>
</dbReference>
<dbReference type="Gene3D" id="2.30.110.50">
    <property type="match status" value="1"/>
</dbReference>
<dbReference type="Gene3D" id="4.10.220.110">
    <property type="match status" value="1"/>
</dbReference>
<dbReference type="SUPFAM" id="SSF69255">
    <property type="entry name" value="gp5 N-terminal domain-like"/>
    <property type="match status" value="1"/>
</dbReference>
<dbReference type="InterPro" id="IPR006533">
    <property type="entry name" value="T6SS_Vgr_RhsGE"/>
</dbReference>
<sequence>MPLSQDHRTASVVTAAGADTFVLYRMTGREQLSSLFEYELELLSENGDIDLQTVLGTSITVKLQLDNGALRPFNGIVTQINQFGMLGDLYFYRAIVHPKVWLLTQASNCRVWSPAPATKNVPDMVKAVLAEHGYTDVTTKFSTTYQPRDFCVQYRETDFNFISRLLEEEGIYYYFTHTDSIHSLVLCDDITKLTAATPATVKYYPAANQGGRDEEHFYEWRLGRQIRSGSYRLKDFDFEATTAPLDKVTELPGEHAQASKSVYDYPGEYTEDSEGERYSRLRMEELRAEHEQTVALGNLRTLAVGQKFTLSEFPRADQNREYLTVSTQFQIQNNDYGTAEAGGMDEFQCTYSVISTEYAYRPPRRTRVPVVQGVQTAIVVGGSGDEILTDQYGRVKVQFHWDRLGTKNENSSFWVRVAQIWAGNNWGSMFIPRVGQEVIVDFLEGNPDNPIITGRVYNAQQMPPYALDANKTQSGIKSRSTPDGTAENFNEIRFEDKKDSEELYMHAEKDFTRIVENNDVQKIGFEKKDAGDQTVDIYNHRTITLDQGNDKLTVKTGNHTVEIDKGNDSLTVSQGNRTIKVDAGSISEEAGQSIELKVGSNSIKIDQSGVTIKGMTVKIQADTQAELKGLQTTVSGDGMLTLKGGMVMIN</sequence>
<evidence type="ECO:0000256" key="2">
    <source>
        <dbReference type="ARBA" id="ARBA00005558"/>
    </source>
</evidence>
<dbReference type="GO" id="GO:0005576">
    <property type="term" value="C:extracellular region"/>
    <property type="evidence" value="ECO:0007669"/>
    <property type="project" value="UniProtKB-SubCell"/>
</dbReference>
<protein>
    <submittedName>
        <fullName evidence="6">Type VI secretion protein ImpA</fullName>
    </submittedName>
</protein>
<keyword evidence="3" id="KW-0964">Secreted</keyword>
<dbReference type="Pfam" id="PF22178">
    <property type="entry name" value="Gp5_trimer_C"/>
    <property type="match status" value="1"/>
</dbReference>
<dbReference type="OrthoDB" id="9762420at2"/>
<evidence type="ECO:0000256" key="3">
    <source>
        <dbReference type="ARBA" id="ARBA00022525"/>
    </source>
</evidence>
<dbReference type="EMBL" id="CP014476">
    <property type="protein sequence ID" value="AMK77297.1"/>
    <property type="molecule type" value="Genomic_DNA"/>
</dbReference>
<keyword evidence="7" id="KW-1185">Reference proteome</keyword>
<dbReference type="SUPFAM" id="SSF69279">
    <property type="entry name" value="Phage tail proteins"/>
    <property type="match status" value="2"/>
</dbReference>
<evidence type="ECO:0000313" key="7">
    <source>
        <dbReference type="Proteomes" id="UP000030512"/>
    </source>
</evidence>
<dbReference type="AlphaFoldDB" id="A0A126T5E8"/>
<dbReference type="Proteomes" id="UP000030512">
    <property type="component" value="Chromosome"/>
</dbReference>
<dbReference type="InterPro" id="IPR050708">
    <property type="entry name" value="T6SS_VgrG/RHS"/>
</dbReference>
<dbReference type="STRING" id="1538553.JT25_012550"/>
<proteinExistence type="inferred from homology"/>
<gene>
    <name evidence="6" type="ORF">JT25_012550</name>
</gene>
<feature type="domain" description="Gp5/Type VI secretion system Vgr C-terminal trimerisation" evidence="5">
    <location>
        <begin position="474"/>
        <end position="583"/>
    </location>
</feature>
<comment type="subcellular location">
    <subcellularLocation>
        <location evidence="1">Secreted</location>
    </subcellularLocation>
</comment>
<dbReference type="PANTHER" id="PTHR32305">
    <property type="match status" value="1"/>
</dbReference>
<accession>A0A126T5E8</accession>
<evidence type="ECO:0000259" key="4">
    <source>
        <dbReference type="Pfam" id="PF04717"/>
    </source>
</evidence>
<evidence type="ECO:0000256" key="1">
    <source>
        <dbReference type="ARBA" id="ARBA00004613"/>
    </source>
</evidence>
<dbReference type="InterPro" id="IPR006531">
    <property type="entry name" value="Gp5/Vgr_OB"/>
</dbReference>
<comment type="similarity">
    <text evidence="2">Belongs to the VgrG protein family.</text>
</comment>
<dbReference type="Gene3D" id="2.40.50.230">
    <property type="entry name" value="Gp5 N-terminal domain"/>
    <property type="match status" value="1"/>
</dbReference>
<dbReference type="InterPro" id="IPR054030">
    <property type="entry name" value="Gp5_Vgr_C"/>
</dbReference>
<dbReference type="RefSeq" id="WP_062328778.1">
    <property type="nucleotide sequence ID" value="NZ_CP014476.1"/>
</dbReference>
<dbReference type="InterPro" id="IPR017847">
    <property type="entry name" value="T6SS_RhsGE_Vgr_subset"/>
</dbReference>
<organism evidence="6 7">
    <name type="scientific">Methylomonas denitrificans</name>
    <dbReference type="NCBI Taxonomy" id="1538553"/>
    <lineage>
        <taxon>Bacteria</taxon>
        <taxon>Pseudomonadati</taxon>
        <taxon>Pseudomonadota</taxon>
        <taxon>Gammaproteobacteria</taxon>
        <taxon>Methylococcales</taxon>
        <taxon>Methylococcaceae</taxon>
        <taxon>Methylomonas</taxon>
    </lineage>
</organism>
<dbReference type="PANTHER" id="PTHR32305:SF15">
    <property type="entry name" value="PROTEIN RHSA-RELATED"/>
    <property type="match status" value="1"/>
</dbReference>
<dbReference type="InterPro" id="IPR037026">
    <property type="entry name" value="Vgr_OB-fold_dom_sf"/>
</dbReference>
<dbReference type="Pfam" id="PF05954">
    <property type="entry name" value="Phage_GPD"/>
    <property type="match status" value="1"/>
</dbReference>
<evidence type="ECO:0000259" key="5">
    <source>
        <dbReference type="Pfam" id="PF22178"/>
    </source>
</evidence>